<protein>
    <recommendedName>
        <fullName evidence="5">Extracellular membrane protein CFEM domain-containing protein</fullName>
    </recommendedName>
</protein>
<dbReference type="Proteomes" id="UP001365542">
    <property type="component" value="Unassembled WGS sequence"/>
</dbReference>
<evidence type="ECO:0000313" key="4">
    <source>
        <dbReference type="Proteomes" id="UP001365542"/>
    </source>
</evidence>
<sequence length="300" mass="31113">MLLLPGFALSALLLNSLQFTTASVAEPLVLQSNQQLPLEAYKCSGGDCKAQPPPCADAGATSAIAPTIVCDVSAPICTHDRNGDPKCSGTLDDWLASVAASYDDLGPTKTNAEKGVSTHVAKHWWKRQTQAPLRTEHITRTLTSYVPDGTAASDPVTAISTLLHKRNPVVIIVIVVIILLGTAQEARTVVSGSTVTESLTAVSTILVTKTVTGTGSSGGTSYSTNYSTITESSSKASSVSSIYTSISSPRSPSSPSPTPTPTPSPTPLHRRDTNGGNSLLPEIELAGLVLSICMGLLLMG</sequence>
<feature type="signal peptide" evidence="2">
    <location>
        <begin position="1"/>
        <end position="22"/>
    </location>
</feature>
<feature type="compositionally biased region" description="Pro residues" evidence="1">
    <location>
        <begin position="252"/>
        <end position="266"/>
    </location>
</feature>
<feature type="chain" id="PRO_5043799273" description="Extracellular membrane protein CFEM domain-containing protein" evidence="2">
    <location>
        <begin position="23"/>
        <end position="300"/>
    </location>
</feature>
<evidence type="ECO:0000313" key="3">
    <source>
        <dbReference type="EMBL" id="KAK6532143.1"/>
    </source>
</evidence>
<gene>
    <name evidence="3" type="ORF">TWF694_003303</name>
</gene>
<name>A0AAV9X1H3_9PEZI</name>
<evidence type="ECO:0000256" key="2">
    <source>
        <dbReference type="SAM" id="SignalP"/>
    </source>
</evidence>
<evidence type="ECO:0008006" key="5">
    <source>
        <dbReference type="Google" id="ProtNLM"/>
    </source>
</evidence>
<proteinExistence type="predicted"/>
<comment type="caution">
    <text evidence="3">The sequence shown here is derived from an EMBL/GenBank/DDBJ whole genome shotgun (WGS) entry which is preliminary data.</text>
</comment>
<feature type="region of interest" description="Disordered" evidence="1">
    <location>
        <begin position="244"/>
        <end position="277"/>
    </location>
</feature>
<dbReference type="EMBL" id="JAVHJO010000012">
    <property type="protein sequence ID" value="KAK6532143.1"/>
    <property type="molecule type" value="Genomic_DNA"/>
</dbReference>
<reference evidence="3 4" key="1">
    <citation type="submission" date="2019-10" db="EMBL/GenBank/DDBJ databases">
        <authorList>
            <person name="Palmer J.M."/>
        </authorList>
    </citation>
    <scope>NUCLEOTIDE SEQUENCE [LARGE SCALE GENOMIC DNA]</scope>
    <source>
        <strain evidence="3 4">TWF694</strain>
    </source>
</reference>
<dbReference type="AlphaFoldDB" id="A0AAV9X1H3"/>
<keyword evidence="2" id="KW-0732">Signal</keyword>
<organism evidence="3 4">
    <name type="scientific">Orbilia ellipsospora</name>
    <dbReference type="NCBI Taxonomy" id="2528407"/>
    <lineage>
        <taxon>Eukaryota</taxon>
        <taxon>Fungi</taxon>
        <taxon>Dikarya</taxon>
        <taxon>Ascomycota</taxon>
        <taxon>Pezizomycotina</taxon>
        <taxon>Orbiliomycetes</taxon>
        <taxon>Orbiliales</taxon>
        <taxon>Orbiliaceae</taxon>
        <taxon>Orbilia</taxon>
    </lineage>
</organism>
<keyword evidence="4" id="KW-1185">Reference proteome</keyword>
<accession>A0AAV9X1H3</accession>
<evidence type="ECO:0000256" key="1">
    <source>
        <dbReference type="SAM" id="MobiDB-lite"/>
    </source>
</evidence>